<dbReference type="EMBL" id="JANAVB010022597">
    <property type="protein sequence ID" value="KAJ6823834.1"/>
    <property type="molecule type" value="Genomic_DNA"/>
</dbReference>
<evidence type="ECO:0000256" key="1">
    <source>
        <dbReference type="SAM" id="MobiDB-lite"/>
    </source>
</evidence>
<dbReference type="AlphaFoldDB" id="A0AAX6G502"/>
<accession>A0AAX6G502</accession>
<reference evidence="2" key="2">
    <citation type="submission" date="2023-04" db="EMBL/GenBank/DDBJ databases">
        <authorList>
            <person name="Bruccoleri R.E."/>
            <person name="Oakeley E.J."/>
            <person name="Faust A.-M."/>
            <person name="Dessus-Babus S."/>
            <person name="Altorfer M."/>
            <person name="Burckhardt D."/>
            <person name="Oertli M."/>
            <person name="Naumann U."/>
            <person name="Petersen F."/>
            <person name="Wong J."/>
        </authorList>
    </citation>
    <scope>NUCLEOTIDE SEQUENCE</scope>
    <source>
        <strain evidence="2">GSM-AAB239-AS_SAM_17_03QT</strain>
        <tissue evidence="2">Leaf</tissue>
    </source>
</reference>
<organism evidence="2 3">
    <name type="scientific">Iris pallida</name>
    <name type="common">Sweet iris</name>
    <dbReference type="NCBI Taxonomy" id="29817"/>
    <lineage>
        <taxon>Eukaryota</taxon>
        <taxon>Viridiplantae</taxon>
        <taxon>Streptophyta</taxon>
        <taxon>Embryophyta</taxon>
        <taxon>Tracheophyta</taxon>
        <taxon>Spermatophyta</taxon>
        <taxon>Magnoliopsida</taxon>
        <taxon>Liliopsida</taxon>
        <taxon>Asparagales</taxon>
        <taxon>Iridaceae</taxon>
        <taxon>Iridoideae</taxon>
        <taxon>Irideae</taxon>
        <taxon>Iris</taxon>
    </lineage>
</organism>
<evidence type="ECO:0000313" key="3">
    <source>
        <dbReference type="Proteomes" id="UP001140949"/>
    </source>
</evidence>
<keyword evidence="3" id="KW-1185">Reference proteome</keyword>
<name>A0AAX6G502_IRIPA</name>
<comment type="caution">
    <text evidence="2">The sequence shown here is derived from an EMBL/GenBank/DDBJ whole genome shotgun (WGS) entry which is preliminary data.</text>
</comment>
<gene>
    <name evidence="2" type="ORF">M6B38_129210</name>
</gene>
<feature type="region of interest" description="Disordered" evidence="1">
    <location>
        <begin position="15"/>
        <end position="53"/>
    </location>
</feature>
<reference evidence="2" key="1">
    <citation type="journal article" date="2023" name="GigaByte">
        <title>Genome assembly of the bearded iris, Iris pallida Lam.</title>
        <authorList>
            <person name="Bruccoleri R.E."/>
            <person name="Oakeley E.J."/>
            <person name="Faust A.M.E."/>
            <person name="Altorfer M."/>
            <person name="Dessus-Babus S."/>
            <person name="Burckhardt D."/>
            <person name="Oertli M."/>
            <person name="Naumann U."/>
            <person name="Petersen F."/>
            <person name="Wong J."/>
        </authorList>
    </citation>
    <scope>NUCLEOTIDE SEQUENCE</scope>
    <source>
        <strain evidence="2">GSM-AAB239-AS_SAM_17_03QT</strain>
    </source>
</reference>
<protein>
    <submittedName>
        <fullName evidence="2">Leucine-rich repeat extensin-like protein 7</fullName>
    </submittedName>
</protein>
<dbReference type="Proteomes" id="UP001140949">
    <property type="component" value="Unassembled WGS sequence"/>
</dbReference>
<sequence>MSRLPLSPVVAELPLSRSATTRTDLPPPPHAPLSPNQITGQPSPSRGAGSPHLSPFGAVLVRVPAGAFSSTPDRPPECLTPGCFLQHHQSGSALLLFVTEPPEPSLCARATDVGGKSELLRSSWLVVISLSIGSYGCTCRRKPRG</sequence>
<evidence type="ECO:0000313" key="2">
    <source>
        <dbReference type="EMBL" id="KAJ6823834.1"/>
    </source>
</evidence>
<proteinExistence type="predicted"/>